<dbReference type="InterPro" id="IPR010987">
    <property type="entry name" value="Glutathione-S-Trfase_C-like"/>
</dbReference>
<gene>
    <name evidence="3" type="ORF">PISL3812_00521</name>
</gene>
<dbReference type="EMBL" id="CVMT01000001">
    <property type="protein sequence ID" value="CRG83172.1"/>
    <property type="molecule type" value="Genomic_DNA"/>
</dbReference>
<reference evidence="3 4" key="1">
    <citation type="submission" date="2015-04" db="EMBL/GenBank/DDBJ databases">
        <authorList>
            <person name="Syromyatnikov M.Y."/>
            <person name="Popov V.N."/>
        </authorList>
    </citation>
    <scope>NUCLEOTIDE SEQUENCE [LARGE SCALE GENOMIC DNA]</scope>
    <source>
        <strain evidence="3">WF-38-12</strain>
    </source>
</reference>
<dbReference type="InterPro" id="IPR036249">
    <property type="entry name" value="Thioredoxin-like_sf"/>
</dbReference>
<dbReference type="SUPFAM" id="SSF52833">
    <property type="entry name" value="Thioredoxin-like"/>
    <property type="match status" value="1"/>
</dbReference>
<evidence type="ECO:0008006" key="5">
    <source>
        <dbReference type="Google" id="ProtNLM"/>
    </source>
</evidence>
<dbReference type="GO" id="GO:0005737">
    <property type="term" value="C:cytoplasm"/>
    <property type="evidence" value="ECO:0007669"/>
    <property type="project" value="TreeGrafter"/>
</dbReference>
<dbReference type="InterPro" id="IPR036282">
    <property type="entry name" value="Glutathione-S-Trfase_C_sf"/>
</dbReference>
<dbReference type="InterPro" id="IPR040079">
    <property type="entry name" value="Glutathione_S-Trfase"/>
</dbReference>
<dbReference type="Pfam" id="PF13410">
    <property type="entry name" value="GST_C_2"/>
    <property type="match status" value="1"/>
</dbReference>
<evidence type="ECO:0000313" key="4">
    <source>
        <dbReference type="Proteomes" id="UP000054383"/>
    </source>
</evidence>
<keyword evidence="4" id="KW-1185">Reference proteome</keyword>
<name>A0A0U1LK71_TALIS</name>
<protein>
    <recommendedName>
        <fullName evidence="5">Glutathione S-transferase omega-1</fullName>
    </recommendedName>
</protein>
<sequence length="285" mass="32438">MPAHPDAQLHPVATGPAKGLVDQHQAEQPLKLYAGWFCPFVQRVWLALEEKQIPYQYIEVNPYNKPDSLLKLNPRGLVPTLEVPNPKDPSSPKPLYESNVVLEYLEEAYPDHTPHLLPVNNPYEKARARIWIDFVSSRVVSAFHRFLQYQPEPNASPEDAEAGRDKVRTDLLGLFKTWISEADPEGPYFLGKEISLPDLVLAPWAIRLWVFDHFKGGLGLPAEGSADDDQAWQRWRKWLKAIEARKSIQQTTSETEHYLPIYKRYADNVAQSELAKATRAGRGVP</sequence>
<dbReference type="OMA" id="PDADIHP"/>
<dbReference type="OrthoDB" id="4951845at2759"/>
<feature type="domain" description="GST C-terminal" evidence="2">
    <location>
        <begin position="121"/>
        <end position="261"/>
    </location>
</feature>
<dbReference type="CDD" id="cd00570">
    <property type="entry name" value="GST_N_family"/>
    <property type="match status" value="1"/>
</dbReference>
<dbReference type="PANTHER" id="PTHR43968">
    <property type="match status" value="1"/>
</dbReference>
<dbReference type="AlphaFoldDB" id="A0A0U1LK71"/>
<accession>A0A0U1LK71</accession>
<dbReference type="Proteomes" id="UP000054383">
    <property type="component" value="Unassembled WGS sequence"/>
</dbReference>
<organism evidence="3 4">
    <name type="scientific">Talaromyces islandicus</name>
    <name type="common">Penicillium islandicum</name>
    <dbReference type="NCBI Taxonomy" id="28573"/>
    <lineage>
        <taxon>Eukaryota</taxon>
        <taxon>Fungi</taxon>
        <taxon>Dikarya</taxon>
        <taxon>Ascomycota</taxon>
        <taxon>Pezizomycotina</taxon>
        <taxon>Eurotiomycetes</taxon>
        <taxon>Eurotiomycetidae</taxon>
        <taxon>Eurotiales</taxon>
        <taxon>Trichocomaceae</taxon>
        <taxon>Talaromyces</taxon>
        <taxon>Talaromyces sect. Islandici</taxon>
    </lineage>
</organism>
<dbReference type="PROSITE" id="PS50404">
    <property type="entry name" value="GST_NTER"/>
    <property type="match status" value="1"/>
</dbReference>
<evidence type="ECO:0000259" key="2">
    <source>
        <dbReference type="PROSITE" id="PS50405"/>
    </source>
</evidence>
<evidence type="ECO:0000259" key="1">
    <source>
        <dbReference type="PROSITE" id="PS50404"/>
    </source>
</evidence>
<dbReference type="SFLD" id="SFLDG00358">
    <property type="entry name" value="Main_(cytGST)"/>
    <property type="match status" value="1"/>
</dbReference>
<dbReference type="SUPFAM" id="SSF47616">
    <property type="entry name" value="GST C-terminal domain-like"/>
    <property type="match status" value="1"/>
</dbReference>
<dbReference type="PANTHER" id="PTHR43968:SF13">
    <property type="entry name" value="GLUTATHIONE TRANSFERASE OMEGA-1"/>
    <property type="match status" value="1"/>
</dbReference>
<dbReference type="Gene3D" id="1.20.1050.10">
    <property type="match status" value="1"/>
</dbReference>
<dbReference type="SFLD" id="SFLDS00019">
    <property type="entry name" value="Glutathione_Transferase_(cytos"/>
    <property type="match status" value="1"/>
</dbReference>
<dbReference type="Pfam" id="PF13409">
    <property type="entry name" value="GST_N_2"/>
    <property type="match status" value="1"/>
</dbReference>
<dbReference type="InterPro" id="IPR050983">
    <property type="entry name" value="GST_Omega/HSP26"/>
</dbReference>
<dbReference type="Gene3D" id="3.40.30.10">
    <property type="entry name" value="Glutaredoxin"/>
    <property type="match status" value="1"/>
</dbReference>
<dbReference type="PROSITE" id="PS50405">
    <property type="entry name" value="GST_CTER"/>
    <property type="match status" value="1"/>
</dbReference>
<dbReference type="STRING" id="28573.A0A0U1LK71"/>
<evidence type="ECO:0000313" key="3">
    <source>
        <dbReference type="EMBL" id="CRG83172.1"/>
    </source>
</evidence>
<dbReference type="InterPro" id="IPR004045">
    <property type="entry name" value="Glutathione_S-Trfase_N"/>
</dbReference>
<proteinExistence type="predicted"/>
<feature type="domain" description="GST N-terminal" evidence="1">
    <location>
        <begin position="28"/>
        <end position="113"/>
    </location>
</feature>